<evidence type="ECO:0000313" key="2">
    <source>
        <dbReference type="EMBL" id="GLK50269.1"/>
    </source>
</evidence>
<sequence>MPPTDRRVGGSKSLEIKQILAGMIDPITEATTIGANQTVGHTRTVFGAHDKDVGPASRPADIQPHFCGAPTNTVTDILTPGGPKMGDADTERLGPATWQRA</sequence>
<accession>A0ABQ5TBR6</accession>
<reference evidence="2" key="1">
    <citation type="journal article" date="2014" name="Int. J. Syst. Evol. Microbiol.">
        <title>Complete genome of a new Firmicutes species belonging to the dominant human colonic microbiota ('Ruminococcus bicirculans') reveals two chromosomes and a selective capacity to utilize plant glucans.</title>
        <authorList>
            <consortium name="NISC Comparative Sequencing Program"/>
            <person name="Wegmann U."/>
            <person name="Louis P."/>
            <person name="Goesmann A."/>
            <person name="Henrissat B."/>
            <person name="Duncan S.H."/>
            <person name="Flint H.J."/>
        </authorList>
    </citation>
    <scope>NUCLEOTIDE SEQUENCE</scope>
    <source>
        <strain evidence="2">VKM B-1499</strain>
    </source>
</reference>
<keyword evidence="3" id="KW-1185">Reference proteome</keyword>
<reference evidence="2" key="2">
    <citation type="submission" date="2023-01" db="EMBL/GenBank/DDBJ databases">
        <authorList>
            <person name="Sun Q."/>
            <person name="Evtushenko L."/>
        </authorList>
    </citation>
    <scope>NUCLEOTIDE SEQUENCE</scope>
    <source>
        <strain evidence="2">VKM B-1499</strain>
    </source>
</reference>
<protein>
    <submittedName>
        <fullName evidence="2">Uncharacterized protein</fullName>
    </submittedName>
</protein>
<evidence type="ECO:0000256" key="1">
    <source>
        <dbReference type="SAM" id="MobiDB-lite"/>
    </source>
</evidence>
<feature type="region of interest" description="Disordered" evidence="1">
    <location>
        <begin position="78"/>
        <end position="101"/>
    </location>
</feature>
<name>A0ABQ5TBR6_9CAUL</name>
<dbReference type="EMBL" id="BSFD01000011">
    <property type="protein sequence ID" value="GLK50269.1"/>
    <property type="molecule type" value="Genomic_DNA"/>
</dbReference>
<proteinExistence type="predicted"/>
<organism evidence="2 3">
    <name type="scientific">Brevundimonas intermedia</name>
    <dbReference type="NCBI Taxonomy" id="74315"/>
    <lineage>
        <taxon>Bacteria</taxon>
        <taxon>Pseudomonadati</taxon>
        <taxon>Pseudomonadota</taxon>
        <taxon>Alphaproteobacteria</taxon>
        <taxon>Caulobacterales</taxon>
        <taxon>Caulobacteraceae</taxon>
        <taxon>Brevundimonas</taxon>
    </lineage>
</organism>
<gene>
    <name evidence="2" type="ORF">GCM10017620_32430</name>
</gene>
<dbReference type="Proteomes" id="UP001143509">
    <property type="component" value="Unassembled WGS sequence"/>
</dbReference>
<evidence type="ECO:0000313" key="3">
    <source>
        <dbReference type="Proteomes" id="UP001143509"/>
    </source>
</evidence>
<comment type="caution">
    <text evidence="2">The sequence shown here is derived from an EMBL/GenBank/DDBJ whole genome shotgun (WGS) entry which is preliminary data.</text>
</comment>